<dbReference type="EMBL" id="LXEP01000004">
    <property type="protein sequence ID" value="OAT23518.1"/>
    <property type="molecule type" value="Genomic_DNA"/>
</dbReference>
<protein>
    <submittedName>
        <fullName evidence="2">Uncharacterized protein</fullName>
    </submittedName>
</protein>
<dbReference type="AlphaFoldDB" id="A0A1B7I520"/>
<comment type="caution">
    <text evidence="2">The sequence shown here is derived from an EMBL/GenBank/DDBJ whole genome shotgun (WGS) entry which is preliminary data.</text>
</comment>
<evidence type="ECO:0000256" key="1">
    <source>
        <dbReference type="SAM" id="Phobius"/>
    </source>
</evidence>
<sequence>MCSLPFAFYALPTTFLMLLMVSIALNACMLWARYKNK</sequence>
<accession>A0A1B7I520</accession>
<proteinExistence type="predicted"/>
<evidence type="ECO:0000313" key="2">
    <source>
        <dbReference type="EMBL" id="OAT23518.1"/>
    </source>
</evidence>
<gene>
    <name evidence="2" type="ORF">M977_00427</name>
</gene>
<keyword evidence="1" id="KW-1133">Transmembrane helix</keyword>
<keyword evidence="1" id="KW-0472">Membrane</keyword>
<dbReference type="Proteomes" id="UP000078504">
    <property type="component" value="Unassembled WGS sequence"/>
</dbReference>
<dbReference type="PATRIC" id="fig|1354253.4.peg.436"/>
<feature type="transmembrane region" description="Helical" evidence="1">
    <location>
        <begin position="6"/>
        <end position="32"/>
    </location>
</feature>
<evidence type="ECO:0000313" key="3">
    <source>
        <dbReference type="Proteomes" id="UP000078504"/>
    </source>
</evidence>
<reference evidence="2 3" key="1">
    <citation type="submission" date="2016-04" db="EMBL/GenBank/DDBJ databases">
        <title>ATOL: Assembling a taxonomically balanced genome-scale reconstruction of the evolutionary history of the Enterobacteriaceae.</title>
        <authorList>
            <person name="Plunkett G.III."/>
            <person name="Neeno-Eckwall E.C."/>
            <person name="Glasner J.D."/>
            <person name="Perna N.T."/>
        </authorList>
    </citation>
    <scope>NUCLEOTIDE SEQUENCE [LARGE SCALE GENOMIC DNA]</scope>
    <source>
        <strain evidence="2 3">ATCC 51604</strain>
    </source>
</reference>
<organism evidence="2 3">
    <name type="scientific">Buttiauxella gaviniae ATCC 51604</name>
    <dbReference type="NCBI Taxonomy" id="1354253"/>
    <lineage>
        <taxon>Bacteria</taxon>
        <taxon>Pseudomonadati</taxon>
        <taxon>Pseudomonadota</taxon>
        <taxon>Gammaproteobacteria</taxon>
        <taxon>Enterobacterales</taxon>
        <taxon>Enterobacteriaceae</taxon>
        <taxon>Buttiauxella</taxon>
    </lineage>
</organism>
<keyword evidence="1" id="KW-0812">Transmembrane</keyword>
<name>A0A1B7I520_9ENTR</name>